<dbReference type="KEGG" id="ege:EM595_2040"/>
<dbReference type="EMBL" id="LN907827">
    <property type="protein sequence ID" value="CUU24274.1"/>
    <property type="molecule type" value="Genomic_DNA"/>
</dbReference>
<feature type="region of interest" description="Disordered" evidence="1">
    <location>
        <begin position="14"/>
        <end position="40"/>
    </location>
</feature>
<organism evidence="2 3">
    <name type="scientific">Duffyella gerundensis</name>
    <dbReference type="NCBI Taxonomy" id="1619313"/>
    <lineage>
        <taxon>Bacteria</taxon>
        <taxon>Pseudomonadati</taxon>
        <taxon>Pseudomonadota</taxon>
        <taxon>Gammaproteobacteria</taxon>
        <taxon>Enterobacterales</taxon>
        <taxon>Erwiniaceae</taxon>
        <taxon>Duffyella</taxon>
    </lineage>
</organism>
<evidence type="ECO:0000313" key="3">
    <source>
        <dbReference type="Proteomes" id="UP000059419"/>
    </source>
</evidence>
<dbReference type="AlphaFoldDB" id="A0A0U5GN62"/>
<dbReference type="InterPro" id="IPR057902">
    <property type="entry name" value="N_peptide"/>
</dbReference>
<name>A0A0U5GN62_9GAMM</name>
<reference evidence="3" key="1">
    <citation type="submission" date="2015-11" db="EMBL/GenBank/DDBJ databases">
        <authorList>
            <person name="Blom J."/>
        </authorList>
    </citation>
    <scope>NUCLEOTIDE SEQUENCE [LARGE SCALE GENOMIC DNA]</scope>
</reference>
<dbReference type="OrthoDB" id="6555952at2"/>
<dbReference type="Proteomes" id="UP000059419">
    <property type="component" value="Chromosome 1"/>
</dbReference>
<keyword evidence="3" id="KW-1185">Reference proteome</keyword>
<dbReference type="RefSeq" id="WP_157883864.1">
    <property type="nucleotide sequence ID" value="NZ_JAOSHP010000003.1"/>
</dbReference>
<gene>
    <name evidence="2" type="ORF">EM595_2040</name>
</gene>
<protein>
    <submittedName>
        <fullName evidence="2">Uncharacterized protein</fullName>
    </submittedName>
</protein>
<proteinExistence type="predicted"/>
<feature type="compositionally biased region" description="Basic residues" evidence="1">
    <location>
        <begin position="16"/>
        <end position="37"/>
    </location>
</feature>
<sequence length="86" mass="9408">MTIILYGRVSRETAKARRHARRRAAGLTAKRHEKARHAEKTAAGYARPCCRIEKAVRAPSLRDTATAGAVCLPGVAIYAVRPRAKV</sequence>
<dbReference type="PATRIC" id="fig|1619313.3.peg.2111"/>
<evidence type="ECO:0000256" key="1">
    <source>
        <dbReference type="SAM" id="MobiDB-lite"/>
    </source>
</evidence>
<evidence type="ECO:0000313" key="2">
    <source>
        <dbReference type="EMBL" id="CUU24274.1"/>
    </source>
</evidence>
<accession>A0A0U5GN62</accession>
<dbReference type="Pfam" id="PF25694">
    <property type="entry name" value="N_peptide"/>
    <property type="match status" value="1"/>
</dbReference>